<feature type="transmembrane region" description="Helical" evidence="8">
    <location>
        <begin position="142"/>
        <end position="163"/>
    </location>
</feature>
<keyword evidence="11" id="KW-1185">Reference proteome</keyword>
<dbReference type="InterPro" id="IPR050879">
    <property type="entry name" value="Acyltransferase_3"/>
</dbReference>
<keyword evidence="6 8" id="KW-0472">Membrane</keyword>
<protein>
    <submittedName>
        <fullName evidence="10">Peptidoglycan/LPS O-acetylase OafA/YrhL, contains acyltransferase and SGNH-hydrolase domains</fullName>
    </submittedName>
</protein>
<name>A0A1T4JY45_9LACT</name>
<feature type="domain" description="Acyltransferase 3" evidence="9">
    <location>
        <begin position="18"/>
        <end position="348"/>
    </location>
</feature>
<evidence type="ECO:0000256" key="3">
    <source>
        <dbReference type="ARBA" id="ARBA00022679"/>
    </source>
</evidence>
<feature type="transmembrane region" description="Helical" evidence="8">
    <location>
        <begin position="175"/>
        <end position="194"/>
    </location>
</feature>
<feature type="transmembrane region" description="Helical" evidence="8">
    <location>
        <begin position="267"/>
        <end position="289"/>
    </location>
</feature>
<evidence type="ECO:0000256" key="5">
    <source>
        <dbReference type="ARBA" id="ARBA00022989"/>
    </source>
</evidence>
<comment type="subcellular location">
    <subcellularLocation>
        <location evidence="1">Cell membrane</location>
        <topology evidence="1">Multi-pass membrane protein</topology>
    </subcellularLocation>
</comment>
<accession>A0A1T4JY45</accession>
<feature type="transmembrane region" description="Helical" evidence="8">
    <location>
        <begin position="84"/>
        <end position="103"/>
    </location>
</feature>
<evidence type="ECO:0000256" key="6">
    <source>
        <dbReference type="ARBA" id="ARBA00023136"/>
    </source>
</evidence>
<keyword evidence="3 10" id="KW-0808">Transferase</keyword>
<organism evidence="10 11">
    <name type="scientific">Globicatella sulfidifaciens DSM 15739</name>
    <dbReference type="NCBI Taxonomy" id="1121925"/>
    <lineage>
        <taxon>Bacteria</taxon>
        <taxon>Bacillati</taxon>
        <taxon>Bacillota</taxon>
        <taxon>Bacilli</taxon>
        <taxon>Lactobacillales</taxon>
        <taxon>Aerococcaceae</taxon>
        <taxon>Globicatella</taxon>
    </lineage>
</organism>
<dbReference type="GO" id="GO:0016787">
    <property type="term" value="F:hydrolase activity"/>
    <property type="evidence" value="ECO:0007669"/>
    <property type="project" value="UniProtKB-KW"/>
</dbReference>
<dbReference type="PANTHER" id="PTHR23028:SF53">
    <property type="entry name" value="ACYL_TRANSF_3 DOMAIN-CONTAINING PROTEIN"/>
    <property type="match status" value="1"/>
</dbReference>
<proteinExistence type="predicted"/>
<feature type="transmembrane region" description="Helical" evidence="8">
    <location>
        <begin position="333"/>
        <end position="356"/>
    </location>
</feature>
<dbReference type="GO" id="GO:0009103">
    <property type="term" value="P:lipopolysaccharide biosynthetic process"/>
    <property type="evidence" value="ECO:0007669"/>
    <property type="project" value="TreeGrafter"/>
</dbReference>
<dbReference type="Gene3D" id="3.40.50.1110">
    <property type="entry name" value="SGNH hydrolase"/>
    <property type="match status" value="1"/>
</dbReference>
<evidence type="ECO:0000313" key="10">
    <source>
        <dbReference type="EMBL" id="SJZ35110.1"/>
    </source>
</evidence>
<keyword evidence="4 8" id="KW-0812">Transmembrane</keyword>
<feature type="transmembrane region" description="Helical" evidence="8">
    <location>
        <begin position="15"/>
        <end position="35"/>
    </location>
</feature>
<dbReference type="Proteomes" id="UP000189941">
    <property type="component" value="Unassembled WGS sequence"/>
</dbReference>
<evidence type="ECO:0000256" key="4">
    <source>
        <dbReference type="ARBA" id="ARBA00022692"/>
    </source>
</evidence>
<dbReference type="InterPro" id="IPR002656">
    <property type="entry name" value="Acyl_transf_3_dom"/>
</dbReference>
<evidence type="ECO:0000256" key="1">
    <source>
        <dbReference type="ARBA" id="ARBA00004651"/>
    </source>
</evidence>
<feature type="transmembrane region" description="Helical" evidence="8">
    <location>
        <begin position="41"/>
        <end position="61"/>
    </location>
</feature>
<evidence type="ECO:0000256" key="2">
    <source>
        <dbReference type="ARBA" id="ARBA00022475"/>
    </source>
</evidence>
<feature type="transmembrane region" description="Helical" evidence="8">
    <location>
        <begin position="391"/>
        <end position="412"/>
    </location>
</feature>
<sequence>MVSNMQIGKSNQNRIEVLDGLKGLSLVIIIAYYYLQHLVPGGFVAVNLFFLIGGFLNFRIFKKQIILEQPMEYRNFLRRRFDKLFFPMLFMMVFMTVFIMFISPKNYMNLRNMGLSSLLFVNNFYQIITGSSFFAQTANQSVFAHLWYSSMYAQLILLTPLLIESCYKWHKSTSTAINMLSIVSLISMVLMWYLQTTGHEHSSIFFNTLARLFAYTLGGVLSLAMPYNLKPKAINSQTKGLLNGLGIAILWLMWMMIRYMYGTQPFAFRFGITFFTLLSLIVIFITLYPDTWLNKFFSFKPFVYLGKKSYTYYLWFYPIVLVMPELLKKVNRSYAVHIFVGCLLLVVFAEFAYYLIESRKIVLPFGQDSNIRKTRFQLKFLKNNSGKFKQVKFFSGFYGIILFIGLFGILLAPQTRAGVVQELAETFKHNEAIVDQTLSSNERPKIVINNIEGLEQEVKLYANAIEVTFVGDSIFLASAQQIIDVFPKAVIDANEARQLYNSVSDIESLKAKNKLAPTVITLLGTNGAFTKGQLDDYIEAIGENRMIYFVLISPNRAWTQQVNNELFKAAQRYGNVRLIDWASVANTHPDWLLDEFHPNEKGSLELAKLMANELYRQQ</sequence>
<feature type="transmembrane region" description="Helical" evidence="8">
    <location>
        <begin position="209"/>
        <end position="229"/>
    </location>
</feature>
<evidence type="ECO:0000313" key="11">
    <source>
        <dbReference type="Proteomes" id="UP000189941"/>
    </source>
</evidence>
<dbReference type="PANTHER" id="PTHR23028">
    <property type="entry name" value="ACETYLTRANSFERASE"/>
    <property type="match status" value="1"/>
</dbReference>
<keyword evidence="2" id="KW-1003">Cell membrane</keyword>
<dbReference type="EMBL" id="FUWO01000003">
    <property type="protein sequence ID" value="SJZ35110.1"/>
    <property type="molecule type" value="Genomic_DNA"/>
</dbReference>
<keyword evidence="5 8" id="KW-1133">Transmembrane helix</keyword>
<feature type="transmembrane region" description="Helical" evidence="8">
    <location>
        <begin position="310"/>
        <end position="327"/>
    </location>
</feature>
<dbReference type="InterPro" id="IPR036514">
    <property type="entry name" value="SGNH_hydro_sf"/>
</dbReference>
<dbReference type="Pfam" id="PF01757">
    <property type="entry name" value="Acyl_transf_3"/>
    <property type="match status" value="1"/>
</dbReference>
<keyword evidence="7 10" id="KW-0012">Acyltransferase</keyword>
<gene>
    <name evidence="10" type="ORF">SAMN02746011_00450</name>
</gene>
<evidence type="ECO:0000256" key="7">
    <source>
        <dbReference type="ARBA" id="ARBA00023315"/>
    </source>
</evidence>
<feature type="transmembrane region" description="Helical" evidence="8">
    <location>
        <begin position="241"/>
        <end position="261"/>
    </location>
</feature>
<evidence type="ECO:0000259" key="9">
    <source>
        <dbReference type="Pfam" id="PF01757"/>
    </source>
</evidence>
<reference evidence="11" key="1">
    <citation type="submission" date="2017-02" db="EMBL/GenBank/DDBJ databases">
        <authorList>
            <person name="Varghese N."/>
            <person name="Submissions S."/>
        </authorList>
    </citation>
    <scope>NUCLEOTIDE SEQUENCE [LARGE SCALE GENOMIC DNA]</scope>
    <source>
        <strain evidence="11">DSM 15739</strain>
    </source>
</reference>
<dbReference type="STRING" id="1121925.SAMN02746011_00450"/>
<keyword evidence="10" id="KW-0378">Hydrolase</keyword>
<dbReference type="AlphaFoldDB" id="A0A1T4JY45"/>
<dbReference type="SUPFAM" id="SSF52266">
    <property type="entry name" value="SGNH hydrolase"/>
    <property type="match status" value="1"/>
</dbReference>
<dbReference type="GO" id="GO:0016747">
    <property type="term" value="F:acyltransferase activity, transferring groups other than amino-acyl groups"/>
    <property type="evidence" value="ECO:0007669"/>
    <property type="project" value="InterPro"/>
</dbReference>
<dbReference type="GO" id="GO:0005886">
    <property type="term" value="C:plasma membrane"/>
    <property type="evidence" value="ECO:0007669"/>
    <property type="project" value="UniProtKB-SubCell"/>
</dbReference>
<evidence type="ECO:0000256" key="8">
    <source>
        <dbReference type="SAM" id="Phobius"/>
    </source>
</evidence>